<dbReference type="GO" id="GO:0046872">
    <property type="term" value="F:metal ion binding"/>
    <property type="evidence" value="ECO:0007669"/>
    <property type="project" value="UniProtKB-KW"/>
</dbReference>
<evidence type="ECO:0000256" key="2">
    <source>
        <dbReference type="ARBA" id="ARBA00022723"/>
    </source>
</evidence>
<dbReference type="GO" id="GO:0009014">
    <property type="term" value="F:succinyl-diaminopimelate desuccinylase activity"/>
    <property type="evidence" value="ECO:0007669"/>
    <property type="project" value="UniProtKB-EC"/>
</dbReference>
<name>A0A0J6C3G0_9BORD</name>
<dbReference type="PANTHER" id="PTHR43270:SF12">
    <property type="entry name" value="SUCCINYL-DIAMINOPIMELATE DESUCCINYLASE"/>
    <property type="match status" value="1"/>
</dbReference>
<dbReference type="Pfam" id="PF07687">
    <property type="entry name" value="M20_dimer"/>
    <property type="match status" value="1"/>
</dbReference>
<dbReference type="GO" id="GO:0006508">
    <property type="term" value="P:proteolysis"/>
    <property type="evidence" value="ECO:0007669"/>
    <property type="project" value="UniProtKB-KW"/>
</dbReference>
<dbReference type="OrthoDB" id="9761532at2"/>
<feature type="domain" description="Peptidase M20 dimerisation" evidence="4">
    <location>
        <begin position="208"/>
        <end position="354"/>
    </location>
</feature>
<dbReference type="InterPro" id="IPR002933">
    <property type="entry name" value="Peptidase_M20"/>
</dbReference>
<dbReference type="RefSeq" id="WP_043211810.1">
    <property type="nucleotide sequence ID" value="NZ_CAJGUP010000112.1"/>
</dbReference>
<evidence type="ECO:0000313" key="7">
    <source>
        <dbReference type="Proteomes" id="UP000053096"/>
    </source>
</evidence>
<dbReference type="Proteomes" id="UP000092950">
    <property type="component" value="Chromosome"/>
</dbReference>
<dbReference type="EC" id="3.5.1.18" evidence="6"/>
<evidence type="ECO:0000313" key="6">
    <source>
        <dbReference type="EMBL" id="CUJ05202.1"/>
    </source>
</evidence>
<dbReference type="EMBL" id="CYTV01000011">
    <property type="protein sequence ID" value="CUJ05202.1"/>
    <property type="molecule type" value="Genomic_DNA"/>
</dbReference>
<accession>A0A0J6C3G0</accession>
<dbReference type="AlphaFoldDB" id="A0A0J6C3G0"/>
<keyword evidence="2" id="KW-0479">Metal-binding</keyword>
<evidence type="ECO:0000259" key="4">
    <source>
        <dbReference type="Pfam" id="PF07687"/>
    </source>
</evidence>
<organism evidence="6 7">
    <name type="scientific">Bordetella pseudohinzii</name>
    <dbReference type="NCBI Taxonomy" id="1331258"/>
    <lineage>
        <taxon>Bacteria</taxon>
        <taxon>Pseudomonadati</taxon>
        <taxon>Pseudomonadota</taxon>
        <taxon>Betaproteobacteria</taxon>
        <taxon>Burkholderiales</taxon>
        <taxon>Alcaligenaceae</taxon>
        <taxon>Bordetella</taxon>
    </lineage>
</organism>
<keyword evidence="3 6" id="KW-0378">Hydrolase</keyword>
<proteinExistence type="predicted"/>
<evidence type="ECO:0000256" key="1">
    <source>
        <dbReference type="ARBA" id="ARBA00022670"/>
    </source>
</evidence>
<keyword evidence="1" id="KW-0645">Protease</keyword>
<dbReference type="EMBL" id="CP016440">
    <property type="protein sequence ID" value="ANY16207.1"/>
    <property type="molecule type" value="Genomic_DNA"/>
</dbReference>
<protein>
    <submittedName>
        <fullName evidence="5">Peptidase M20</fullName>
    </submittedName>
    <submittedName>
        <fullName evidence="6">Succinyl-diaminopimelate desuccinylase</fullName>
        <ecNumber evidence="6">3.5.1.18</ecNumber>
    </submittedName>
</protein>
<reference evidence="6 7" key="1">
    <citation type="submission" date="2015-09" db="EMBL/GenBank/DDBJ databases">
        <authorList>
            <person name="Jackson K.R."/>
            <person name="Lunt B.L."/>
            <person name="Fisher J.N.B."/>
            <person name="Gardner A.V."/>
            <person name="Bailey M.E."/>
            <person name="Deus L.M."/>
            <person name="Earl A.S."/>
            <person name="Gibby P.D."/>
            <person name="Hartmann K.A."/>
            <person name="Liu J.E."/>
            <person name="Manci A.M."/>
            <person name="Nielsen D.A."/>
            <person name="Solomon M.B."/>
            <person name="Breakwell D.P."/>
            <person name="Burnett S.H."/>
            <person name="Grose J.H."/>
        </authorList>
    </citation>
    <scope>NUCLEOTIDE SEQUENCE [LARGE SCALE GENOMIC DNA]</scope>
    <source>
        <strain evidence="6 7">2789STDY5608636</strain>
    </source>
</reference>
<accession>A0A0M7H8T5</accession>
<dbReference type="Pfam" id="PF01546">
    <property type="entry name" value="Peptidase_M20"/>
    <property type="match status" value="1"/>
</dbReference>
<dbReference type="SUPFAM" id="SSF53187">
    <property type="entry name" value="Zn-dependent exopeptidases"/>
    <property type="match status" value="1"/>
</dbReference>
<reference evidence="5 8" key="2">
    <citation type="submission" date="2016-07" db="EMBL/GenBank/DDBJ databases">
        <title>Complete genome sequences of Bordetella pseudohinzii.</title>
        <authorList>
            <person name="Spilker T."/>
            <person name="Darrah R."/>
            <person name="LiPuma J.J."/>
        </authorList>
    </citation>
    <scope>NUCLEOTIDE SEQUENCE [LARGE SCALE GENOMIC DNA]</scope>
    <source>
        <strain evidence="5 8">HI4681</strain>
    </source>
</reference>
<dbReference type="PANTHER" id="PTHR43270">
    <property type="entry name" value="BETA-ALA-HIS DIPEPTIDASE"/>
    <property type="match status" value="1"/>
</dbReference>
<keyword evidence="8" id="KW-1185">Reference proteome</keyword>
<evidence type="ECO:0000313" key="5">
    <source>
        <dbReference type="EMBL" id="ANY16207.1"/>
    </source>
</evidence>
<sequence length="466" mass="50464">MTSSVSADPVAEYLVRHQDRAEAWLFELLRIPSVSADPAYAAHMEAARQALMQRLRQMGLTAVQTLEGGGEPAVYAEYLHRPDKPTILIYGHYDVQPPDPLDAWRSPPFEPTVVGDHIYARGASDVKGSTMIALETVAAFLAVEGACPVNVKIFLEGEEETGSPSLKEIIRRHGERLRADAVLSADGGRASPSHPSINVGARGVTTLEFSVESARKDLHSGRYGGAVRNALHEMSMLLASLHDKNGAIVVDGFLDDVPELLPAQRADTAALPFSEHDFLEEVGGIAGGEPGYTLRERVTLRPSIDVNGMWGGYTGVGAKTIIPCRASAKLSMRLVPGQSPQRARETVIAHLRRAVTPGMRLCISDQHASSPASTLSPSHPLVIAATRSLASLSGKPVAHVRLGASVPITALFKETLGIDTLMFGYNLPDEDVHAPNEFFRRSSITDGFRGWTKILRELSRFSREDF</sequence>
<dbReference type="GO" id="GO:0008233">
    <property type="term" value="F:peptidase activity"/>
    <property type="evidence" value="ECO:0007669"/>
    <property type="project" value="UniProtKB-KW"/>
</dbReference>
<gene>
    <name evidence="6" type="primary">dapE_2</name>
    <name evidence="5" type="ORF">BBN53_10035</name>
    <name evidence="6" type="ORF">ERS370011_03515</name>
</gene>
<dbReference type="NCBIfam" id="NF006053">
    <property type="entry name" value="PRK08201.1"/>
    <property type="match status" value="1"/>
</dbReference>
<dbReference type="InterPro" id="IPR051458">
    <property type="entry name" value="Cyt/Met_Dipeptidase"/>
</dbReference>
<dbReference type="NCBIfam" id="NF006579">
    <property type="entry name" value="PRK09104.1"/>
    <property type="match status" value="1"/>
</dbReference>
<evidence type="ECO:0000313" key="8">
    <source>
        <dbReference type="Proteomes" id="UP000092950"/>
    </source>
</evidence>
<dbReference type="Gene3D" id="3.30.70.360">
    <property type="match status" value="1"/>
</dbReference>
<evidence type="ECO:0000256" key="3">
    <source>
        <dbReference type="ARBA" id="ARBA00022801"/>
    </source>
</evidence>
<dbReference type="InterPro" id="IPR011650">
    <property type="entry name" value="Peptidase_M20_dimer"/>
</dbReference>
<dbReference type="KEGG" id="bpdz:BBN53_10035"/>
<dbReference type="Proteomes" id="UP000053096">
    <property type="component" value="Unassembled WGS sequence"/>
</dbReference>
<dbReference type="Gene3D" id="3.40.630.10">
    <property type="entry name" value="Zn peptidases"/>
    <property type="match status" value="1"/>
</dbReference>